<dbReference type="GO" id="GO:0000463">
    <property type="term" value="P:maturation of LSU-rRNA from tricistronic rRNA transcript (SSU-rRNA, 5.8S rRNA, LSU-rRNA)"/>
    <property type="evidence" value="ECO:0007669"/>
    <property type="project" value="UniProtKB-UniRule"/>
</dbReference>
<evidence type="ECO:0000256" key="10">
    <source>
        <dbReference type="ARBA" id="ARBA00022737"/>
    </source>
</evidence>
<dbReference type="InterPro" id="IPR004527">
    <property type="entry name" value="Glu-tRNA-ligase_bac/mito"/>
</dbReference>
<dbReference type="Proteomes" id="UP000717515">
    <property type="component" value="Unassembled WGS sequence"/>
</dbReference>
<dbReference type="SUPFAM" id="SSF52374">
    <property type="entry name" value="Nucleotidylyl transferase"/>
    <property type="match status" value="1"/>
</dbReference>
<evidence type="ECO:0000256" key="17">
    <source>
        <dbReference type="ARBA" id="ARBA00023146"/>
    </source>
</evidence>
<sequence length="1289" mass="143699">MNNAASRRTYSSSIVTAAQDAKGTTRVRFAPSPTGYLHLGGLRTALYNYLLARQHGGKCILRIEDTDQSRYVPGAAESLIRAMDWAGVKFDEGPGIGGPHEPYYQSQRLELYKKHADTLIECDHAYRCFCSPERLSLVRLEAQKAGRSASYDRKCAMLSKQESQEKADRGETFVVRMKIPEGKTVIQDEVHGEVEFMNKEVDDSVLMKSDGFPTYHLANVVDDHFMGITQVIRGQEWLPSAPKHVLLYKMLGWETPKFAHVPLLLNPDKSKLSKRSGDVNVEDYRDKGYFPEAVVNFVALLGWHPGSTEEIFDMDGLAKAFSLKNIQQSNAVVLREKLDWINKMHLLRRAETEEGLLNMAAMVRPKIEADLGKLAEEHSNEYIARVIDTLKERIKNVYDVPTLCGYYFRTPSYTSDESVAYRAKVGDETLRKVLPMALDRLDTEKGDAALEKEEVKQVLKAIADEHKLKLPVVMNALRYTVSGVKVQVKFVTQQRQFAIPETAIQTPARLKRYGLSQIINLVLQNEGEKQRPFDFLIDGEFLRSSLAEYLEEKNMSTENVLTIEYVESMLPPTPLSSYEHDDWVSAVQAHHPGGFLTGSYDNHVRLWNKQAECTQILTGHSGAVKAVQWLTSDGDNGTFLSGGLDRAILAWEYSQSDNSHSVLYECRGHSGGIESIALNATGDKFASGSADASIKIWSTTIPTVSDHIEEVTETRKKRKTVKEDRILKAPMVTLSAHTGPVSAVVFNPTSADTLYSAGWDHSVRVWDIESHVNLTTKNCEKVVHALDYSQHSGLLASGHADSVIRLWDPRTEDSSVVKQTLSGHSNWVTSVSWSPSSSYMLASGSYDGLIKVWDIRAKGALYSLSHGKGSKKVLSIDWNNDILLSGGEDNQMKIHKVQEMANEPILTVYREEQQKTMSGEKVISLQLTCNPAYEPRTPESLVHATKKHDAVPPSKPGFLSRLKMDAASNTTATEEEAYVETLTDVARDIQYYAEVEIGSDMQKVRLDFDTGSSDLWIPDSTCKTSCAKFNRETSTTFQPVKGKFQISYGDGSRVEGILGQDRVNIAGLVIENQTFGLALRQSASFSNDIVDGILGLAYNTISCVPGTLTPMDNLVKQNLIQSPVFSRFEGELTWVPVTKKRYWQVKCEGLFFGDVDLNLKGEAIIDTGTTLVIVPTKVAKAIHSHIPGSSYDRNNGWIVPDTPEVAALSPILLVLGGVKFEIVMKDMMREPVVGKPGYVYSGIASTDYVRLWILGDVFIKQNYLTGAPHLEMWNDLKPVGIELLHPRDW</sequence>
<comment type="similarity">
    <text evidence="3">Belongs to the class-I aminoacyl-tRNA synthetase family. Glutamate--tRNA ligase type 1 subfamily.</text>
</comment>
<dbReference type="InterPro" id="IPR033121">
    <property type="entry name" value="PEPTIDASE_A1"/>
</dbReference>
<dbReference type="NCBIfam" id="TIGR00464">
    <property type="entry name" value="gltX_bact"/>
    <property type="match status" value="1"/>
</dbReference>
<dbReference type="Gene3D" id="3.40.50.620">
    <property type="entry name" value="HUPs"/>
    <property type="match status" value="1"/>
</dbReference>
<evidence type="ECO:0000256" key="12">
    <source>
        <dbReference type="ARBA" id="ARBA00022750"/>
    </source>
</evidence>
<dbReference type="GO" id="GO:0006508">
    <property type="term" value="P:proteolysis"/>
    <property type="evidence" value="ECO:0007669"/>
    <property type="project" value="UniProtKB-KW"/>
</dbReference>
<feature type="domain" description="Peptidase A1" evidence="22">
    <location>
        <begin position="991"/>
        <end position="1282"/>
    </location>
</feature>
<accession>A0A9P8D279</accession>
<keyword evidence="9" id="KW-0732">Signal</keyword>
<dbReference type="HAMAP" id="MF_03029">
    <property type="entry name" value="WDR12"/>
    <property type="match status" value="1"/>
</dbReference>
<dbReference type="Pfam" id="PF00749">
    <property type="entry name" value="tRNA-synt_1c"/>
    <property type="match status" value="1"/>
</dbReference>
<dbReference type="Gene3D" id="1.10.10.350">
    <property type="match status" value="1"/>
</dbReference>
<evidence type="ECO:0000256" key="4">
    <source>
        <dbReference type="ARBA" id="ARBA00022517"/>
    </source>
</evidence>
<evidence type="ECO:0000256" key="7">
    <source>
        <dbReference type="ARBA" id="ARBA00022598"/>
    </source>
</evidence>
<dbReference type="FunFam" id="3.40.50.620:FF:000045">
    <property type="entry name" value="Glutamate--tRNA ligase, mitochondrial"/>
    <property type="match status" value="1"/>
</dbReference>
<dbReference type="Gene3D" id="2.40.70.10">
    <property type="entry name" value="Acid Proteases"/>
    <property type="match status" value="2"/>
</dbReference>
<dbReference type="InterPro" id="IPR015943">
    <property type="entry name" value="WD40/YVTN_repeat-like_dom_sf"/>
</dbReference>
<comment type="subunit">
    <text evidence="20">Component of the NOP7 complex, composed of ERB1, NOP7 and YTM1. Within the NOP7 complex ERB1 appears to interact directly with NOP7 and YTM1. The NOP7 complex also associates with the 66S pre-ribosome.</text>
</comment>
<dbReference type="Pfam" id="PF08154">
    <property type="entry name" value="NLE"/>
    <property type="match status" value="1"/>
</dbReference>
<keyword evidence="6 21" id="KW-0853">WD repeat</keyword>
<comment type="similarity">
    <text evidence="20">Belongs to the WD repeat WDR12/YTM1 family.</text>
</comment>
<feature type="repeat" description="WD" evidence="21">
    <location>
        <begin position="776"/>
        <end position="817"/>
    </location>
</feature>
<dbReference type="InterPro" id="IPR020472">
    <property type="entry name" value="WD40_PAC1"/>
</dbReference>
<dbReference type="InterPro" id="IPR033910">
    <property type="entry name" value="GluRS_core"/>
</dbReference>
<dbReference type="InterPro" id="IPR036322">
    <property type="entry name" value="WD40_repeat_dom_sf"/>
</dbReference>
<reference evidence="23" key="1">
    <citation type="submission" date="2021-07" db="EMBL/GenBank/DDBJ databases">
        <title>Draft genome of Mortierella alpina, strain LL118, isolated from an aspen leaf litter sample.</title>
        <authorList>
            <person name="Yang S."/>
            <person name="Vinatzer B.A."/>
        </authorList>
    </citation>
    <scope>NUCLEOTIDE SEQUENCE</scope>
    <source>
        <strain evidence="23">LL118</strain>
    </source>
</reference>
<evidence type="ECO:0000313" key="24">
    <source>
        <dbReference type="Proteomes" id="UP000717515"/>
    </source>
</evidence>
<dbReference type="HAMAP" id="MF_00022">
    <property type="entry name" value="Glu_tRNA_synth_type1"/>
    <property type="match status" value="1"/>
</dbReference>
<feature type="repeat" description="WD" evidence="21">
    <location>
        <begin position="821"/>
        <end position="863"/>
    </location>
</feature>
<dbReference type="PROSITE" id="PS00178">
    <property type="entry name" value="AA_TRNA_LIGASE_I"/>
    <property type="match status" value="1"/>
</dbReference>
<evidence type="ECO:0000256" key="16">
    <source>
        <dbReference type="ARBA" id="ARBA00023145"/>
    </source>
</evidence>
<dbReference type="InterPro" id="IPR001969">
    <property type="entry name" value="Aspartic_peptidase_AS"/>
</dbReference>
<gene>
    <name evidence="20" type="primary">YTM1</name>
    <name evidence="23" type="ORF">KVV02_008758</name>
</gene>
<dbReference type="GO" id="GO:0004190">
    <property type="term" value="F:aspartic-type endopeptidase activity"/>
    <property type="evidence" value="ECO:0007669"/>
    <property type="project" value="UniProtKB-KW"/>
</dbReference>
<dbReference type="PRINTS" id="PR00987">
    <property type="entry name" value="TRNASYNTHGLU"/>
</dbReference>
<dbReference type="InterPro" id="IPR000924">
    <property type="entry name" value="Glu/Gln-tRNA-synth"/>
</dbReference>
<evidence type="ECO:0000256" key="13">
    <source>
        <dbReference type="ARBA" id="ARBA00022801"/>
    </source>
</evidence>
<keyword evidence="12" id="KW-0064">Aspartyl protease</keyword>
<dbReference type="CDD" id="cd00808">
    <property type="entry name" value="GluRS_core"/>
    <property type="match status" value="1"/>
</dbReference>
<evidence type="ECO:0000256" key="2">
    <source>
        <dbReference type="ARBA" id="ARBA00007447"/>
    </source>
</evidence>
<comment type="caution">
    <text evidence="23">The sequence shown here is derived from an EMBL/GenBank/DDBJ whole genome shotgun (WGS) entry which is preliminary data.</text>
</comment>
<keyword evidence="7" id="KW-0436">Ligase</keyword>
<comment type="similarity">
    <text evidence="2">Belongs to the peptidase A1 family.</text>
</comment>
<dbReference type="InterPro" id="IPR020058">
    <property type="entry name" value="Glu/Gln-tRNA-synth_Ib_cat-dom"/>
</dbReference>
<dbReference type="PRINTS" id="PR00320">
    <property type="entry name" value="GPROTEINBRPT"/>
</dbReference>
<evidence type="ECO:0000256" key="8">
    <source>
        <dbReference type="ARBA" id="ARBA00022670"/>
    </source>
</evidence>
<dbReference type="GO" id="GO:0004818">
    <property type="term" value="F:glutamate-tRNA ligase activity"/>
    <property type="evidence" value="ECO:0007669"/>
    <property type="project" value="InterPro"/>
</dbReference>
<evidence type="ECO:0000256" key="18">
    <source>
        <dbReference type="ARBA" id="ARBA00023157"/>
    </source>
</evidence>
<dbReference type="GO" id="GO:0005730">
    <property type="term" value="C:nucleolus"/>
    <property type="evidence" value="ECO:0007669"/>
    <property type="project" value="UniProtKB-SubCell"/>
</dbReference>
<dbReference type="PROSITE" id="PS50294">
    <property type="entry name" value="WD_REPEATS_REGION"/>
    <property type="match status" value="3"/>
</dbReference>
<keyword evidence="11" id="KW-0547">Nucleotide-binding</keyword>
<dbReference type="InterPro" id="IPR021109">
    <property type="entry name" value="Peptidase_aspartic_dom_sf"/>
</dbReference>
<evidence type="ECO:0000256" key="19">
    <source>
        <dbReference type="ARBA" id="ARBA00023242"/>
    </source>
</evidence>
<dbReference type="GO" id="GO:0006424">
    <property type="term" value="P:glutamyl-tRNA aminoacylation"/>
    <property type="evidence" value="ECO:0007669"/>
    <property type="project" value="InterPro"/>
</dbReference>
<dbReference type="GO" id="GO:0000466">
    <property type="term" value="P:maturation of 5.8S rRNA from tricistronic rRNA transcript (SSU-rRNA, 5.8S rRNA, LSU-rRNA)"/>
    <property type="evidence" value="ECO:0007669"/>
    <property type="project" value="UniProtKB-UniRule"/>
</dbReference>
<dbReference type="GO" id="GO:0005524">
    <property type="term" value="F:ATP binding"/>
    <property type="evidence" value="ECO:0007669"/>
    <property type="project" value="UniProtKB-KW"/>
</dbReference>
<feature type="repeat" description="WD" evidence="21">
    <location>
        <begin position="617"/>
        <end position="661"/>
    </location>
</feature>
<dbReference type="InterPro" id="IPR001412">
    <property type="entry name" value="aa-tRNA-synth_I_CS"/>
</dbReference>
<dbReference type="Pfam" id="PF19269">
    <property type="entry name" value="Anticodon_2"/>
    <property type="match status" value="1"/>
</dbReference>
<feature type="repeat" description="WD" evidence="21">
    <location>
        <begin position="734"/>
        <end position="776"/>
    </location>
</feature>
<evidence type="ECO:0000256" key="1">
    <source>
        <dbReference type="ARBA" id="ARBA00004173"/>
    </source>
</evidence>
<dbReference type="PANTHER" id="PTHR43311">
    <property type="entry name" value="GLUTAMATE--TRNA LIGASE"/>
    <property type="match status" value="1"/>
</dbReference>
<dbReference type="CDD" id="cd05471">
    <property type="entry name" value="pepsin_like"/>
    <property type="match status" value="1"/>
</dbReference>
<keyword evidence="15" id="KW-0648">Protein biosynthesis</keyword>
<dbReference type="EMBL" id="JAIFTL010000009">
    <property type="protein sequence ID" value="KAG9327128.1"/>
    <property type="molecule type" value="Genomic_DNA"/>
</dbReference>
<dbReference type="InterPro" id="IPR028599">
    <property type="entry name" value="WDR12/Ytm1"/>
</dbReference>
<evidence type="ECO:0000256" key="20">
    <source>
        <dbReference type="HAMAP-Rule" id="MF_03029"/>
    </source>
</evidence>
<dbReference type="GO" id="GO:0043021">
    <property type="term" value="F:ribonucleoprotein complex binding"/>
    <property type="evidence" value="ECO:0007669"/>
    <property type="project" value="UniProtKB-UniRule"/>
</dbReference>
<keyword evidence="18" id="KW-1015">Disulfide bond</keyword>
<keyword evidence="10" id="KW-0677">Repeat</keyword>
<dbReference type="PROSITE" id="PS51767">
    <property type="entry name" value="PEPTIDASE_A1"/>
    <property type="match status" value="1"/>
</dbReference>
<evidence type="ECO:0000256" key="14">
    <source>
        <dbReference type="ARBA" id="ARBA00022840"/>
    </source>
</evidence>
<dbReference type="InterPro" id="IPR019775">
    <property type="entry name" value="WD40_repeat_CS"/>
</dbReference>
<dbReference type="InterPro" id="IPR001680">
    <property type="entry name" value="WD40_rpt"/>
</dbReference>
<evidence type="ECO:0000256" key="9">
    <source>
        <dbReference type="ARBA" id="ARBA00022729"/>
    </source>
</evidence>
<comment type="subcellular location">
    <subcellularLocation>
        <location evidence="1">Mitochondrion</location>
    </subcellularLocation>
    <subcellularLocation>
        <location evidence="20">Nucleus</location>
        <location evidence="20">Nucleolus</location>
    </subcellularLocation>
    <subcellularLocation>
        <location evidence="20">Nucleus</location>
        <location evidence="20">Nucleoplasm</location>
    </subcellularLocation>
</comment>
<evidence type="ECO:0000256" key="3">
    <source>
        <dbReference type="ARBA" id="ARBA00007894"/>
    </source>
</evidence>
<keyword evidence="8" id="KW-0645">Protease</keyword>
<dbReference type="GO" id="GO:0005654">
    <property type="term" value="C:nucleoplasm"/>
    <property type="evidence" value="ECO:0007669"/>
    <property type="project" value="UniProtKB-SubCell"/>
</dbReference>
<dbReference type="CDD" id="cd00200">
    <property type="entry name" value="WD40"/>
    <property type="match status" value="1"/>
</dbReference>
<keyword evidence="13" id="KW-0378">Hydrolase</keyword>
<dbReference type="SMART" id="SM00320">
    <property type="entry name" value="WD40"/>
    <property type="match status" value="7"/>
</dbReference>
<keyword evidence="16" id="KW-0865">Zymogen</keyword>
<dbReference type="Gene3D" id="2.130.10.10">
    <property type="entry name" value="YVTN repeat-like/Quinoprotein amine dehydrogenase"/>
    <property type="match status" value="1"/>
</dbReference>
<dbReference type="InterPro" id="IPR045462">
    <property type="entry name" value="aa-tRNA-synth_I_cd-bd"/>
</dbReference>
<dbReference type="PROSITE" id="PS00678">
    <property type="entry name" value="WD_REPEATS_1"/>
    <property type="match status" value="2"/>
</dbReference>
<evidence type="ECO:0000313" key="23">
    <source>
        <dbReference type="EMBL" id="KAG9327128.1"/>
    </source>
</evidence>
<protein>
    <recommendedName>
        <fullName evidence="20">Ribosome biogenesis protein YTM1</fullName>
    </recommendedName>
</protein>
<dbReference type="InterPro" id="IPR049940">
    <property type="entry name" value="GluQ/Sye"/>
</dbReference>
<dbReference type="SUPFAM" id="SSF50630">
    <property type="entry name" value="Acid proteases"/>
    <property type="match status" value="1"/>
</dbReference>
<dbReference type="PROSITE" id="PS00141">
    <property type="entry name" value="ASP_PROTEASE"/>
    <property type="match status" value="2"/>
</dbReference>
<dbReference type="InterPro" id="IPR034164">
    <property type="entry name" value="Pepsin-like_dom"/>
</dbReference>
<keyword evidence="17" id="KW-0030">Aminoacyl-tRNA synthetase</keyword>
<dbReference type="SUPFAM" id="SSF50978">
    <property type="entry name" value="WD40 repeat-like"/>
    <property type="match status" value="1"/>
</dbReference>
<organism evidence="23 24">
    <name type="scientific">Mortierella alpina</name>
    <name type="common">Oleaginous fungus</name>
    <name type="synonym">Mortierella renispora</name>
    <dbReference type="NCBI Taxonomy" id="64518"/>
    <lineage>
        <taxon>Eukaryota</taxon>
        <taxon>Fungi</taxon>
        <taxon>Fungi incertae sedis</taxon>
        <taxon>Mucoromycota</taxon>
        <taxon>Mortierellomycotina</taxon>
        <taxon>Mortierellomycetes</taxon>
        <taxon>Mortierellales</taxon>
        <taxon>Mortierellaceae</taxon>
        <taxon>Mortierella</taxon>
    </lineage>
</organism>
<keyword evidence="5 20" id="KW-0698">rRNA processing</keyword>
<keyword evidence="4 20" id="KW-0690">Ribosome biogenesis</keyword>
<evidence type="ECO:0000256" key="6">
    <source>
        <dbReference type="ARBA" id="ARBA00022574"/>
    </source>
</evidence>
<dbReference type="InterPro" id="IPR012972">
    <property type="entry name" value="NLE"/>
</dbReference>
<dbReference type="PANTHER" id="PTHR43311:SF2">
    <property type="entry name" value="GLUTAMATE--TRNA LIGASE, MITOCHONDRIAL-RELATED"/>
    <property type="match status" value="1"/>
</dbReference>
<keyword evidence="14" id="KW-0067">ATP-binding</keyword>
<comment type="function">
    <text evidence="20">Component of the NOP7 complex, which is required for maturation of the 25S and 5.8S ribosomal RNAs and formation of the 60S ribosome.</text>
</comment>
<evidence type="ECO:0000256" key="11">
    <source>
        <dbReference type="ARBA" id="ARBA00022741"/>
    </source>
</evidence>
<evidence type="ECO:0000259" key="22">
    <source>
        <dbReference type="PROSITE" id="PS51767"/>
    </source>
</evidence>
<dbReference type="InterPro" id="IPR020751">
    <property type="entry name" value="aa-tRNA-synth_I_codon-bd_sub2"/>
</dbReference>
<dbReference type="GO" id="GO:0008270">
    <property type="term" value="F:zinc ion binding"/>
    <property type="evidence" value="ECO:0007669"/>
    <property type="project" value="InterPro"/>
</dbReference>
<keyword evidence="19 20" id="KW-0539">Nucleus</keyword>
<dbReference type="PROSITE" id="PS50082">
    <property type="entry name" value="WD_REPEATS_2"/>
    <property type="match status" value="5"/>
</dbReference>
<feature type="repeat" description="WD" evidence="21">
    <location>
        <begin position="666"/>
        <end position="698"/>
    </location>
</feature>
<dbReference type="InterPro" id="IPR008925">
    <property type="entry name" value="aa_tRNA-synth_I_cd-bd_sf"/>
</dbReference>
<evidence type="ECO:0000256" key="15">
    <source>
        <dbReference type="ARBA" id="ARBA00022917"/>
    </source>
</evidence>
<evidence type="ECO:0000256" key="5">
    <source>
        <dbReference type="ARBA" id="ARBA00022552"/>
    </source>
</evidence>
<proteinExistence type="inferred from homology"/>
<dbReference type="GO" id="GO:0030687">
    <property type="term" value="C:preribosome, large subunit precursor"/>
    <property type="evidence" value="ECO:0007669"/>
    <property type="project" value="UniProtKB-UniRule"/>
</dbReference>
<dbReference type="InterPro" id="IPR014729">
    <property type="entry name" value="Rossmann-like_a/b/a_fold"/>
</dbReference>
<dbReference type="SUPFAM" id="SSF48163">
    <property type="entry name" value="An anticodon-binding domain of class I aminoacyl-tRNA synthetases"/>
    <property type="match status" value="1"/>
</dbReference>
<dbReference type="GO" id="GO:0005739">
    <property type="term" value="C:mitochondrion"/>
    <property type="evidence" value="ECO:0007669"/>
    <property type="project" value="UniProtKB-SubCell"/>
</dbReference>
<dbReference type="FunFam" id="2.40.70.10:FF:000008">
    <property type="entry name" value="Cathepsin D"/>
    <property type="match status" value="1"/>
</dbReference>
<dbReference type="GO" id="GO:0000049">
    <property type="term" value="F:tRNA binding"/>
    <property type="evidence" value="ECO:0007669"/>
    <property type="project" value="InterPro"/>
</dbReference>
<evidence type="ECO:0000256" key="21">
    <source>
        <dbReference type="PROSITE-ProRule" id="PRU00221"/>
    </source>
</evidence>
<dbReference type="Pfam" id="PF00026">
    <property type="entry name" value="Asp"/>
    <property type="match status" value="2"/>
</dbReference>
<name>A0A9P8D279_MORAP</name>
<dbReference type="Pfam" id="PF00400">
    <property type="entry name" value="WD40"/>
    <property type="match status" value="6"/>
</dbReference>